<evidence type="ECO:0000313" key="2">
    <source>
        <dbReference type="EMBL" id="RRJ86703.1"/>
    </source>
</evidence>
<dbReference type="Gene3D" id="3.20.20.80">
    <property type="entry name" value="Glycosidases"/>
    <property type="match status" value="1"/>
</dbReference>
<evidence type="ECO:0000313" key="3">
    <source>
        <dbReference type="Proteomes" id="UP000274391"/>
    </source>
</evidence>
<reference evidence="2 3" key="1">
    <citation type="submission" date="2018-11" db="EMBL/GenBank/DDBJ databases">
        <title>YIM 102482-1 draft genome.</title>
        <authorList>
            <person name="Li G."/>
            <person name="Jiang Y."/>
        </authorList>
    </citation>
    <scope>NUCLEOTIDE SEQUENCE [LARGE SCALE GENOMIC DNA]</scope>
    <source>
        <strain evidence="2 3">YIM 102482-1</strain>
    </source>
</reference>
<sequence>MRFARLIALVAAAMLVLAGCSPPGGDTSATTAGQVASNRAVSLGFEDIVVEQQDWAAIAGRLDAAGVTEVHLAVGRADWTAFPWSAQSDAESSLVRDTGRDFIAEAIAAIGTAGDGTKRRIVLTVDAFVPGWIAQDNEVAGIDTHGEHSEDFASAAALRNEPVGERLAALVAEVSTRYQPDAVTLTELMFDDHTFGVDDHDLYVDMTGERDWPRLPDGEIDAESPRIAQWRSQVVADTMARIAPGARDAGVRIEVDVRANFDDPAAGRPESGHDYELLLDQVDGLIVWAYFSLADRGPDALEPFVRSLAEAGLPLDRMTISIGLWASGDDFGAVDGTISPETMIAAIAGAEAGGAASVSVTPYSRFTEAHWSQLAAHWG</sequence>
<feature type="signal peptide" evidence="1">
    <location>
        <begin position="1"/>
        <end position="18"/>
    </location>
</feature>
<gene>
    <name evidence="2" type="ORF">EG850_06680</name>
</gene>
<name>A0A3P3W1F4_9MICO</name>
<keyword evidence="1" id="KW-0732">Signal</keyword>
<dbReference type="OrthoDB" id="4398529at2"/>
<dbReference type="EMBL" id="RQVS01000007">
    <property type="protein sequence ID" value="RRJ86703.1"/>
    <property type="molecule type" value="Genomic_DNA"/>
</dbReference>
<dbReference type="PROSITE" id="PS51257">
    <property type="entry name" value="PROKAR_LIPOPROTEIN"/>
    <property type="match status" value="1"/>
</dbReference>
<feature type="chain" id="PRO_5038633319" description="Glycosyl hydrolase-like 10 domain-containing protein" evidence="1">
    <location>
        <begin position="19"/>
        <end position="379"/>
    </location>
</feature>
<proteinExistence type="predicted"/>
<evidence type="ECO:0008006" key="4">
    <source>
        <dbReference type="Google" id="ProtNLM"/>
    </source>
</evidence>
<accession>A0A3P3W1F4</accession>
<dbReference type="AlphaFoldDB" id="A0A3P3W1F4"/>
<protein>
    <recommendedName>
        <fullName evidence="4">Glycosyl hydrolase-like 10 domain-containing protein</fullName>
    </recommendedName>
</protein>
<dbReference type="RefSeq" id="WP_124971812.1">
    <property type="nucleotide sequence ID" value="NZ_RQVS01000007.1"/>
</dbReference>
<dbReference type="Proteomes" id="UP000274391">
    <property type="component" value="Unassembled WGS sequence"/>
</dbReference>
<evidence type="ECO:0000256" key="1">
    <source>
        <dbReference type="SAM" id="SignalP"/>
    </source>
</evidence>
<comment type="caution">
    <text evidence="2">The sequence shown here is derived from an EMBL/GenBank/DDBJ whole genome shotgun (WGS) entry which is preliminary data.</text>
</comment>
<organism evidence="2 3">
    <name type="scientific">Gulosibacter macacae</name>
    <dbReference type="NCBI Taxonomy" id="2488791"/>
    <lineage>
        <taxon>Bacteria</taxon>
        <taxon>Bacillati</taxon>
        <taxon>Actinomycetota</taxon>
        <taxon>Actinomycetes</taxon>
        <taxon>Micrococcales</taxon>
        <taxon>Microbacteriaceae</taxon>
        <taxon>Gulosibacter</taxon>
    </lineage>
</organism>
<keyword evidence="3" id="KW-1185">Reference proteome</keyword>